<protein>
    <submittedName>
        <fullName evidence="2">Fermentation-respiration switch protein FrsA (DUF1100 family)</fullName>
    </submittedName>
</protein>
<dbReference type="PANTHER" id="PTHR47381:SF3">
    <property type="entry name" value="ALPHA_BETA-HYDROLASES SUPERFAMILY PROTEIN"/>
    <property type="match status" value="1"/>
</dbReference>
<keyword evidence="3" id="KW-1185">Reference proteome</keyword>
<name>A0ABT9ZKH0_9BACI</name>
<dbReference type="EMBL" id="JAUSUD010000019">
    <property type="protein sequence ID" value="MDQ0232281.1"/>
    <property type="molecule type" value="Genomic_DNA"/>
</dbReference>
<sequence>MVIVEKLHIDNIPLLHVVNQEYKEKKTPFVIFVHGFTSAKENNLHYAYFLAEKGFRVVLPEALFHGERSDTDEVTDLSLKFWQIVINEINELEIIKNYFEENNLINSEQIGVAGTSMGGITTLGALTQYEWIKAAVSLMGSPCYTAFLTRQLQALKQNGVKLPLTEQDIETQKSKLAKFDLSLHKDKLAKRPLLFWHGERDQVVPFGPTYQFYKEIIPMYADHPERLKFIADAKADHKVSQEGVQALVNWFDRYLR</sequence>
<dbReference type="SUPFAM" id="SSF53474">
    <property type="entry name" value="alpha/beta-Hydrolases"/>
    <property type="match status" value="1"/>
</dbReference>
<organism evidence="2 3">
    <name type="scientific">Metabacillus malikii</name>
    <dbReference type="NCBI Taxonomy" id="1504265"/>
    <lineage>
        <taxon>Bacteria</taxon>
        <taxon>Bacillati</taxon>
        <taxon>Bacillota</taxon>
        <taxon>Bacilli</taxon>
        <taxon>Bacillales</taxon>
        <taxon>Bacillaceae</taxon>
        <taxon>Metabacillus</taxon>
    </lineage>
</organism>
<evidence type="ECO:0000259" key="1">
    <source>
        <dbReference type="Pfam" id="PF00326"/>
    </source>
</evidence>
<gene>
    <name evidence="2" type="ORF">J2S19_003568</name>
</gene>
<evidence type="ECO:0000313" key="3">
    <source>
        <dbReference type="Proteomes" id="UP001234495"/>
    </source>
</evidence>
<dbReference type="Gene3D" id="3.40.50.1820">
    <property type="entry name" value="alpha/beta hydrolase"/>
    <property type="match status" value="1"/>
</dbReference>
<feature type="domain" description="Peptidase S9 prolyl oligopeptidase catalytic" evidence="1">
    <location>
        <begin position="97"/>
        <end position="255"/>
    </location>
</feature>
<reference evidence="2 3" key="1">
    <citation type="submission" date="2023-07" db="EMBL/GenBank/DDBJ databases">
        <title>Genomic Encyclopedia of Type Strains, Phase IV (KMG-IV): sequencing the most valuable type-strain genomes for metagenomic binning, comparative biology and taxonomic classification.</title>
        <authorList>
            <person name="Goeker M."/>
        </authorList>
    </citation>
    <scope>NUCLEOTIDE SEQUENCE [LARGE SCALE GENOMIC DNA]</scope>
    <source>
        <strain evidence="2 3">DSM 29005</strain>
    </source>
</reference>
<dbReference type="InterPro" id="IPR029058">
    <property type="entry name" value="AB_hydrolase_fold"/>
</dbReference>
<comment type="caution">
    <text evidence="2">The sequence shown here is derived from an EMBL/GenBank/DDBJ whole genome shotgun (WGS) entry which is preliminary data.</text>
</comment>
<evidence type="ECO:0000313" key="2">
    <source>
        <dbReference type="EMBL" id="MDQ0232281.1"/>
    </source>
</evidence>
<accession>A0ABT9ZKH0</accession>
<dbReference type="PANTHER" id="PTHR47381">
    <property type="entry name" value="ALPHA/BETA-HYDROLASES SUPERFAMILY PROTEIN"/>
    <property type="match status" value="1"/>
</dbReference>
<dbReference type="Proteomes" id="UP001234495">
    <property type="component" value="Unassembled WGS sequence"/>
</dbReference>
<proteinExistence type="predicted"/>
<dbReference type="RefSeq" id="WP_307344285.1">
    <property type="nucleotide sequence ID" value="NZ_JAUSUD010000019.1"/>
</dbReference>
<dbReference type="Pfam" id="PF00326">
    <property type="entry name" value="Peptidase_S9"/>
    <property type="match status" value="1"/>
</dbReference>
<dbReference type="InterPro" id="IPR001375">
    <property type="entry name" value="Peptidase_S9_cat"/>
</dbReference>